<name>A0A8X6KDI0_TRICU</name>
<protein>
    <submittedName>
        <fullName evidence="4">Tonsoku-like protein</fullName>
    </submittedName>
</protein>
<dbReference type="OrthoDB" id="2384350at2759"/>
<dbReference type="InterPro" id="IPR032675">
    <property type="entry name" value="LRR_dom_sf"/>
</dbReference>
<keyword evidence="2" id="KW-0677">Repeat</keyword>
<dbReference type="SUPFAM" id="SSF52047">
    <property type="entry name" value="RNI-like"/>
    <property type="match status" value="1"/>
</dbReference>
<comment type="caution">
    <text evidence="4">The sequence shown here is derived from an EMBL/GenBank/DDBJ whole genome shotgun (WGS) entry which is preliminary data.</text>
</comment>
<dbReference type="Proteomes" id="UP000887116">
    <property type="component" value="Unassembled WGS sequence"/>
</dbReference>
<dbReference type="GO" id="GO:0031297">
    <property type="term" value="P:replication fork processing"/>
    <property type="evidence" value="ECO:0007669"/>
    <property type="project" value="TreeGrafter"/>
</dbReference>
<evidence type="ECO:0000313" key="5">
    <source>
        <dbReference type="Proteomes" id="UP000887116"/>
    </source>
</evidence>
<gene>
    <name evidence="4" type="primary">NCL1_47174</name>
    <name evidence="4" type="ORF">TNCT_378932</name>
</gene>
<dbReference type="Gene3D" id="3.80.10.10">
    <property type="entry name" value="Ribonuclease Inhibitor"/>
    <property type="match status" value="1"/>
</dbReference>
<dbReference type="EMBL" id="BMAO01010959">
    <property type="protein sequence ID" value="GFQ70476.1"/>
    <property type="molecule type" value="Genomic_DNA"/>
</dbReference>
<dbReference type="GO" id="GO:0000724">
    <property type="term" value="P:double-strand break repair via homologous recombination"/>
    <property type="evidence" value="ECO:0007669"/>
    <property type="project" value="TreeGrafter"/>
</dbReference>
<dbReference type="InterPro" id="IPR052311">
    <property type="entry name" value="MMS22L-TONSL_complex_comp"/>
</dbReference>
<sequence length="247" mass="27653">MKLPCLKTLILSQNVFNSDCSGYVDTILQLNSLRILNLCSCNLIPSFFEDRNLCHTLRNSVLEELNIAGNTFSTQSINCLISSLPKKSLRKFDLSHIIQQNNSCMLLISNFLTSGLPLLQEISLEDCHLNNDDLFCLLKSAPYCPQLKSLNISSNFDLSCTAILDFLTVMLSINNTLSNISFTGTCLWDMKNVLTLIDILNKAPNVCCIMLDNVPESCQEKLLQFWKNRFGDKASCLASSFCKLSIV</sequence>
<comment type="subcellular location">
    <subcellularLocation>
        <location evidence="1">Nucleus</location>
    </subcellularLocation>
</comment>
<dbReference type="PANTHER" id="PTHR46358">
    <property type="entry name" value="TONSOKU-LIKE PROTEIN"/>
    <property type="match status" value="1"/>
</dbReference>
<reference evidence="4" key="1">
    <citation type="submission" date="2020-07" db="EMBL/GenBank/DDBJ databases">
        <title>Multicomponent nature underlies the extraordinary mechanical properties of spider dragline silk.</title>
        <authorList>
            <person name="Kono N."/>
            <person name="Nakamura H."/>
            <person name="Mori M."/>
            <person name="Yoshida Y."/>
            <person name="Ohtoshi R."/>
            <person name="Malay A.D."/>
            <person name="Moran D.A.P."/>
            <person name="Tomita M."/>
            <person name="Numata K."/>
            <person name="Arakawa K."/>
        </authorList>
    </citation>
    <scope>NUCLEOTIDE SEQUENCE</scope>
</reference>
<evidence type="ECO:0000256" key="3">
    <source>
        <dbReference type="ARBA" id="ARBA00023242"/>
    </source>
</evidence>
<accession>A0A8X6KDI0</accession>
<evidence type="ECO:0000256" key="2">
    <source>
        <dbReference type="ARBA" id="ARBA00022737"/>
    </source>
</evidence>
<keyword evidence="5" id="KW-1185">Reference proteome</keyword>
<evidence type="ECO:0000256" key="1">
    <source>
        <dbReference type="ARBA" id="ARBA00004123"/>
    </source>
</evidence>
<dbReference type="GO" id="GO:0043596">
    <property type="term" value="C:nuclear replication fork"/>
    <property type="evidence" value="ECO:0007669"/>
    <property type="project" value="TreeGrafter"/>
</dbReference>
<dbReference type="PANTHER" id="PTHR46358:SF1">
    <property type="entry name" value="TONSOKU-LIKE PROTEIN"/>
    <property type="match status" value="1"/>
</dbReference>
<evidence type="ECO:0000313" key="4">
    <source>
        <dbReference type="EMBL" id="GFQ70476.1"/>
    </source>
</evidence>
<dbReference type="AlphaFoldDB" id="A0A8X6KDI0"/>
<keyword evidence="3" id="KW-0539">Nucleus</keyword>
<proteinExistence type="predicted"/>
<organism evidence="4 5">
    <name type="scientific">Trichonephila clavata</name>
    <name type="common">Joro spider</name>
    <name type="synonym">Nephila clavata</name>
    <dbReference type="NCBI Taxonomy" id="2740835"/>
    <lineage>
        <taxon>Eukaryota</taxon>
        <taxon>Metazoa</taxon>
        <taxon>Ecdysozoa</taxon>
        <taxon>Arthropoda</taxon>
        <taxon>Chelicerata</taxon>
        <taxon>Arachnida</taxon>
        <taxon>Araneae</taxon>
        <taxon>Araneomorphae</taxon>
        <taxon>Entelegynae</taxon>
        <taxon>Araneoidea</taxon>
        <taxon>Nephilidae</taxon>
        <taxon>Trichonephila</taxon>
    </lineage>
</organism>